<sequence length="557" mass="62575">MTIDNMKKTTFEKADFNQWKELAVNSLRGKPYEALTTKTLEGIDLQPLYYERKAFDGASVVRSSKRNAGWIIAQQTIASDGADYIEQLEESIEKGNEAIVYDGEHPFNWTDDQLQKLSSFIAKFPVFYFNVRKDDAILRAFDFVHHEVRESVTGIIQVADWTVPVGYNNIRTAGADLWKAHHDGADAVTELAIALSEASRIASSSESFQAFADNFFVRLPIDTHFFMEIAKLRAFRVLWQAFAQAYGVNEPPFIPVFAVTSLRSFSKLDPNVNMLRAGNETFAAILGGADVIQAHPHNILTGPNASSIRNSRNMQLVLKEEAHVEKVLDPAGGSYFIEQLTEELVEKSWKLFLEIESKGGINPFLASGRLEENFLKLQNEIATGKRSLIGTNVYAELTSTNFDEWGGINQIARLSEPFEKLRQSFSENQPKTVLLTFGKLKDFKPRADFVTSFLASGGIKSSWSPAFENVEQAVEWLDTEKPDYAIVCGKDEIVSAEMESLLEKLPADIMLDVAGKIDQNTMHKWKQLGLNGMIFNRQNKIEKLQSVLTSWQGGTRE</sequence>
<keyword evidence="5" id="KW-0170">Cobalt</keyword>
<dbReference type="SUPFAM" id="SSF51703">
    <property type="entry name" value="Cobalamin (vitamin B12)-dependent enzymes"/>
    <property type="match status" value="1"/>
</dbReference>
<dbReference type="EMBL" id="JBHSNP010000011">
    <property type="protein sequence ID" value="MFC5603491.1"/>
    <property type="molecule type" value="Genomic_DNA"/>
</dbReference>
<comment type="caution">
    <text evidence="7">The sequence shown here is derived from an EMBL/GenBank/DDBJ whole genome shotgun (WGS) entry which is preliminary data.</text>
</comment>
<organism evidence="7 8">
    <name type="scientific">Sporosarcina koreensis</name>
    <dbReference type="NCBI Taxonomy" id="334735"/>
    <lineage>
        <taxon>Bacteria</taxon>
        <taxon>Bacillati</taxon>
        <taxon>Bacillota</taxon>
        <taxon>Bacilli</taxon>
        <taxon>Bacillales</taxon>
        <taxon>Caryophanaceae</taxon>
        <taxon>Sporosarcina</taxon>
    </lineage>
</organism>
<dbReference type="RefSeq" id="WP_381444027.1">
    <property type="nucleotide sequence ID" value="NZ_JBHSNP010000011.1"/>
</dbReference>
<evidence type="ECO:0000256" key="4">
    <source>
        <dbReference type="ARBA" id="ARBA00023235"/>
    </source>
</evidence>
<comment type="cofactor">
    <cofactor evidence="1">
        <name>adenosylcob(III)alamin</name>
        <dbReference type="ChEBI" id="CHEBI:18408"/>
    </cofactor>
</comment>
<evidence type="ECO:0000259" key="6">
    <source>
        <dbReference type="Pfam" id="PF01642"/>
    </source>
</evidence>
<evidence type="ECO:0000256" key="2">
    <source>
        <dbReference type="ARBA" id="ARBA00008465"/>
    </source>
</evidence>
<keyword evidence="3" id="KW-0846">Cobalamin</keyword>
<dbReference type="PANTHER" id="PTHR48101:SF4">
    <property type="entry name" value="METHYLMALONYL-COA MUTASE, MITOCHONDRIAL"/>
    <property type="match status" value="1"/>
</dbReference>
<evidence type="ECO:0000313" key="8">
    <source>
        <dbReference type="Proteomes" id="UP001596071"/>
    </source>
</evidence>
<dbReference type="Gene3D" id="3.40.50.280">
    <property type="entry name" value="Cobalamin-binding domain"/>
    <property type="match status" value="1"/>
</dbReference>
<evidence type="ECO:0000256" key="3">
    <source>
        <dbReference type="ARBA" id="ARBA00022628"/>
    </source>
</evidence>
<feature type="domain" description="Methylmalonyl-CoA mutase alpha/beta chain catalytic" evidence="6">
    <location>
        <begin position="154"/>
        <end position="411"/>
    </location>
</feature>
<dbReference type="SUPFAM" id="SSF52242">
    <property type="entry name" value="Cobalamin (vitamin B12)-binding domain"/>
    <property type="match status" value="1"/>
</dbReference>
<reference evidence="8" key="1">
    <citation type="journal article" date="2019" name="Int. J. Syst. Evol. Microbiol.">
        <title>The Global Catalogue of Microorganisms (GCM) 10K type strain sequencing project: providing services to taxonomists for standard genome sequencing and annotation.</title>
        <authorList>
            <consortium name="The Broad Institute Genomics Platform"/>
            <consortium name="The Broad Institute Genome Sequencing Center for Infectious Disease"/>
            <person name="Wu L."/>
            <person name="Ma J."/>
        </authorList>
    </citation>
    <scope>NUCLEOTIDE SEQUENCE [LARGE SCALE GENOMIC DNA]</scope>
    <source>
        <strain evidence="8">KACC 11299</strain>
    </source>
</reference>
<evidence type="ECO:0000256" key="5">
    <source>
        <dbReference type="ARBA" id="ARBA00023285"/>
    </source>
</evidence>
<comment type="similarity">
    <text evidence="2">Belongs to the methylmalonyl-CoA mutase family.</text>
</comment>
<keyword evidence="8" id="KW-1185">Reference proteome</keyword>
<protein>
    <submittedName>
        <fullName evidence="7">Methylmalonyl-CoA mutase family protein</fullName>
    </submittedName>
</protein>
<accession>A0ABW0TWU5</accession>
<gene>
    <name evidence="7" type="ORF">ACFPTP_09660</name>
</gene>
<dbReference type="Gene3D" id="3.20.20.240">
    <property type="entry name" value="Methylmalonyl-CoA mutase"/>
    <property type="match status" value="1"/>
</dbReference>
<dbReference type="InterPro" id="IPR006099">
    <property type="entry name" value="MeMalonylCoA_mutase_a/b_cat"/>
</dbReference>
<evidence type="ECO:0000256" key="1">
    <source>
        <dbReference type="ARBA" id="ARBA00001922"/>
    </source>
</evidence>
<dbReference type="Pfam" id="PF01642">
    <property type="entry name" value="MM_CoA_mutase"/>
    <property type="match status" value="1"/>
</dbReference>
<dbReference type="Proteomes" id="UP001596071">
    <property type="component" value="Unassembled WGS sequence"/>
</dbReference>
<dbReference type="PANTHER" id="PTHR48101">
    <property type="entry name" value="METHYLMALONYL-COA MUTASE, MITOCHONDRIAL-RELATED"/>
    <property type="match status" value="1"/>
</dbReference>
<evidence type="ECO:0000313" key="7">
    <source>
        <dbReference type="EMBL" id="MFC5603491.1"/>
    </source>
</evidence>
<name>A0ABW0TWU5_9BACL</name>
<dbReference type="InterPro" id="IPR016176">
    <property type="entry name" value="Cbl-dep_enz_cat"/>
</dbReference>
<proteinExistence type="inferred from homology"/>
<keyword evidence="4" id="KW-0413">Isomerase</keyword>
<dbReference type="InterPro" id="IPR036724">
    <property type="entry name" value="Cobalamin-bd_sf"/>
</dbReference>